<dbReference type="STRING" id="1352936.M878_08475"/>
<dbReference type="GO" id="GO:0010181">
    <property type="term" value="F:FMN binding"/>
    <property type="evidence" value="ECO:0007669"/>
    <property type="project" value="InterPro"/>
</dbReference>
<reference evidence="2 3" key="1">
    <citation type="journal article" date="2014" name="Genome Announc.">
        <title>Draft Genome Sequence of Streptomyces roseochromogenes subsp. oscitans DS 12.976, Producer of the Aminocoumarin Antibiotic Clorobiocin.</title>
        <authorList>
            <person name="Ruckert C."/>
            <person name="Kalinowski J."/>
            <person name="Heide L."/>
            <person name="Apel A.K."/>
        </authorList>
    </citation>
    <scope>NUCLEOTIDE SEQUENCE [LARGE SCALE GENOMIC DNA]</scope>
    <source>
        <strain evidence="2 3">DS 12.976</strain>
    </source>
</reference>
<dbReference type="PANTHER" id="PTHR22893">
    <property type="entry name" value="NADH OXIDOREDUCTASE-RELATED"/>
    <property type="match status" value="1"/>
</dbReference>
<dbReference type="Pfam" id="PF00724">
    <property type="entry name" value="Oxidored_FMN"/>
    <property type="match status" value="1"/>
</dbReference>
<evidence type="ECO:0000313" key="3">
    <source>
        <dbReference type="Proteomes" id="UP000017984"/>
    </source>
</evidence>
<protein>
    <recommendedName>
        <fullName evidence="1">NADH:flavin oxidoreductase/NADH oxidase N-terminal domain-containing protein</fullName>
    </recommendedName>
</protein>
<accession>V6L0Y9</accession>
<organism evidence="2 3">
    <name type="scientific">Streptomyces roseochromogenus subsp. oscitans DS 12.976</name>
    <dbReference type="NCBI Taxonomy" id="1352936"/>
    <lineage>
        <taxon>Bacteria</taxon>
        <taxon>Bacillati</taxon>
        <taxon>Actinomycetota</taxon>
        <taxon>Actinomycetes</taxon>
        <taxon>Kitasatosporales</taxon>
        <taxon>Streptomycetaceae</taxon>
        <taxon>Streptomyces</taxon>
    </lineage>
</organism>
<dbReference type="PANTHER" id="PTHR22893:SF91">
    <property type="entry name" value="NADPH DEHYDROGENASE 2-RELATED"/>
    <property type="match status" value="1"/>
</dbReference>
<dbReference type="InterPro" id="IPR045247">
    <property type="entry name" value="Oye-like"/>
</dbReference>
<comment type="caution">
    <text evidence="2">The sequence shown here is derived from an EMBL/GenBank/DDBJ whole genome shotgun (WGS) entry which is preliminary data.</text>
</comment>
<dbReference type="Proteomes" id="UP000017984">
    <property type="component" value="Chromosome"/>
</dbReference>
<name>V6L0Y9_STRRC</name>
<dbReference type="InterPro" id="IPR013785">
    <property type="entry name" value="Aldolase_TIM"/>
</dbReference>
<dbReference type="SUPFAM" id="SSF51395">
    <property type="entry name" value="FMN-linked oxidoreductases"/>
    <property type="match status" value="1"/>
</dbReference>
<keyword evidence="3" id="KW-1185">Reference proteome</keyword>
<dbReference type="AlphaFoldDB" id="V6L0Y9"/>
<dbReference type="InterPro" id="IPR001155">
    <property type="entry name" value="OxRdtase_FMN_N"/>
</dbReference>
<dbReference type="GO" id="GO:0005829">
    <property type="term" value="C:cytosol"/>
    <property type="evidence" value="ECO:0007669"/>
    <property type="project" value="TreeGrafter"/>
</dbReference>
<sequence>MRLDLFAPFDLGDLKLANRLVMAPMTRNRADTDGCVPPLVITDYRQRATAGLIIAGSTTISPEAAGYPFTPGCTPTPT</sequence>
<dbReference type="HOGENOM" id="CLU_012153_8_2_11"/>
<dbReference type="Gene3D" id="3.20.20.70">
    <property type="entry name" value="Aldolase class I"/>
    <property type="match status" value="1"/>
</dbReference>
<gene>
    <name evidence="2" type="ORF">M878_08475</name>
</gene>
<proteinExistence type="predicted"/>
<dbReference type="EMBL" id="AWQX01000066">
    <property type="protein sequence ID" value="EST34889.1"/>
    <property type="molecule type" value="Genomic_DNA"/>
</dbReference>
<evidence type="ECO:0000259" key="1">
    <source>
        <dbReference type="Pfam" id="PF00724"/>
    </source>
</evidence>
<evidence type="ECO:0000313" key="2">
    <source>
        <dbReference type="EMBL" id="EST34889.1"/>
    </source>
</evidence>
<feature type="domain" description="NADH:flavin oxidoreductase/NADH oxidase N-terminal" evidence="1">
    <location>
        <begin position="4"/>
        <end position="73"/>
    </location>
</feature>
<dbReference type="GO" id="GO:0016491">
    <property type="term" value="F:oxidoreductase activity"/>
    <property type="evidence" value="ECO:0007669"/>
    <property type="project" value="InterPro"/>
</dbReference>